<evidence type="ECO:0000256" key="1">
    <source>
        <dbReference type="SAM" id="Phobius"/>
    </source>
</evidence>
<keyword evidence="3" id="KW-1185">Reference proteome</keyword>
<organism evidence="2 3">
    <name type="scientific">Cupriavidus yeoncheonensis</name>
    <dbReference type="NCBI Taxonomy" id="1462994"/>
    <lineage>
        <taxon>Bacteria</taxon>
        <taxon>Pseudomonadati</taxon>
        <taxon>Pseudomonadota</taxon>
        <taxon>Betaproteobacteria</taxon>
        <taxon>Burkholderiales</taxon>
        <taxon>Burkholderiaceae</taxon>
        <taxon>Cupriavidus</taxon>
    </lineage>
</organism>
<comment type="caution">
    <text evidence="2">The sequence shown here is derived from an EMBL/GenBank/DDBJ whole genome shotgun (WGS) entry which is preliminary data.</text>
</comment>
<evidence type="ECO:0000313" key="2">
    <source>
        <dbReference type="EMBL" id="CAG2155922.1"/>
    </source>
</evidence>
<accession>A0A916IZX6</accession>
<dbReference type="EMBL" id="CAJPUY010000027">
    <property type="protein sequence ID" value="CAG2155922.1"/>
    <property type="molecule type" value="Genomic_DNA"/>
</dbReference>
<feature type="transmembrane region" description="Helical" evidence="1">
    <location>
        <begin position="157"/>
        <end position="177"/>
    </location>
</feature>
<keyword evidence="1" id="KW-1133">Transmembrane helix</keyword>
<keyword evidence="1" id="KW-0472">Membrane</keyword>
<feature type="transmembrane region" description="Helical" evidence="1">
    <location>
        <begin position="197"/>
        <end position="219"/>
    </location>
</feature>
<feature type="transmembrane region" description="Helical" evidence="1">
    <location>
        <begin position="92"/>
        <end position="115"/>
    </location>
</feature>
<sequence length="236" mass="24596">MIDLIGATVLGAVSVLVVFAYVIVLPASMRGRIASAFAIWFALVIACGATGAFGAVRGMGPAGMGIAVMLPLVALSYFVMRAGPLNEALQTIPLPALIGVHAVRLLGGFLVLLYLQGRLPAPFAPAAGWGDVLIGATALPVAYLAATRAPAWRIATLLWNTLGLLDLVDAIALGVASSPGLPFGHGTPGASSDLMTTLPWILIPCFNVPLLALQHLMIFRRLWHSLPEHPVVARQG</sequence>
<keyword evidence="1" id="KW-0812">Transmembrane</keyword>
<gene>
    <name evidence="2" type="ORF">LMG31506_05530</name>
</gene>
<proteinExistence type="predicted"/>
<dbReference type="Proteomes" id="UP000672934">
    <property type="component" value="Unassembled WGS sequence"/>
</dbReference>
<feature type="transmembrane region" description="Helical" evidence="1">
    <location>
        <begin position="62"/>
        <end position="80"/>
    </location>
</feature>
<evidence type="ECO:0000313" key="3">
    <source>
        <dbReference type="Proteomes" id="UP000672934"/>
    </source>
</evidence>
<feature type="transmembrane region" description="Helical" evidence="1">
    <location>
        <begin position="37"/>
        <end position="56"/>
    </location>
</feature>
<protein>
    <submittedName>
        <fullName evidence="2">Uncharacterized protein</fullName>
    </submittedName>
</protein>
<name>A0A916IZX6_9BURK</name>
<feature type="transmembrane region" description="Helical" evidence="1">
    <location>
        <begin position="127"/>
        <end position="145"/>
    </location>
</feature>
<feature type="transmembrane region" description="Helical" evidence="1">
    <location>
        <begin position="6"/>
        <end position="25"/>
    </location>
</feature>
<reference evidence="2" key="1">
    <citation type="submission" date="2021-03" db="EMBL/GenBank/DDBJ databases">
        <authorList>
            <person name="Peeters C."/>
        </authorList>
    </citation>
    <scope>NUCLEOTIDE SEQUENCE</scope>
    <source>
        <strain evidence="2">LMG 31506</strain>
    </source>
</reference>
<dbReference type="AlphaFoldDB" id="A0A916IZX6"/>